<dbReference type="AlphaFoldDB" id="A0AAD7YFW2"/>
<comment type="similarity">
    <text evidence="13">Belongs to the methyltransferase superfamily. Trimethylguanosine synthase family.</text>
</comment>
<comment type="subcellular location">
    <subcellularLocation>
        <location evidence="2">Cytoplasm</location>
    </subcellularLocation>
    <subcellularLocation>
        <location evidence="1">Nucleus</location>
        <location evidence="1">Cajal body</location>
    </subcellularLocation>
    <subcellularLocation>
        <location evidence="3">Nucleus</location>
        <location evidence="3">Nucleolus</location>
    </subcellularLocation>
</comment>
<evidence type="ECO:0000256" key="1">
    <source>
        <dbReference type="ARBA" id="ARBA00004408"/>
    </source>
</evidence>
<evidence type="ECO:0000256" key="4">
    <source>
        <dbReference type="ARBA" id="ARBA00018517"/>
    </source>
</evidence>
<keyword evidence="24" id="KW-1185">Reference proteome</keyword>
<keyword evidence="9" id="KW-0949">S-adenosyl-L-methionine</keyword>
<keyword evidence="5" id="KW-0963">Cytoplasm</keyword>
<evidence type="ECO:0000256" key="20">
    <source>
        <dbReference type="ARBA" id="ARBA00064494"/>
    </source>
</evidence>
<evidence type="ECO:0000256" key="2">
    <source>
        <dbReference type="ARBA" id="ARBA00004496"/>
    </source>
</evidence>
<proteinExistence type="inferred from homology"/>
<comment type="catalytic activity">
    <reaction evidence="16">
        <text>a 5'-end (N(2),N(7)-dimethyl 5'-triphosphoguanosine)-ribonucleoside in snRNA + S-adenosyl-L-methionine = a 5'-end (N(2),N(2),N(7)-trimethyl 5'-triphosphoguanosine)-ribonucleoside in snRNA + S-adenosyl-L-homocysteine + H(+)</text>
        <dbReference type="Rhea" id="RHEA:78479"/>
        <dbReference type="Rhea" id="RHEA-COMP:19087"/>
        <dbReference type="Rhea" id="RHEA-COMP:19089"/>
        <dbReference type="ChEBI" id="CHEBI:15378"/>
        <dbReference type="ChEBI" id="CHEBI:57856"/>
        <dbReference type="ChEBI" id="CHEBI:59789"/>
        <dbReference type="ChEBI" id="CHEBI:167623"/>
        <dbReference type="ChEBI" id="CHEBI:172880"/>
    </reaction>
    <physiologicalReaction direction="left-to-right" evidence="16">
        <dbReference type="Rhea" id="RHEA:78480"/>
    </physiologicalReaction>
</comment>
<name>A0AAD7YFW2_MYTSE</name>
<evidence type="ECO:0000256" key="11">
    <source>
        <dbReference type="ARBA" id="ARBA00023163"/>
    </source>
</evidence>
<evidence type="ECO:0000256" key="21">
    <source>
        <dbReference type="ARBA" id="ARBA00079339"/>
    </source>
</evidence>
<accession>A0AAD7YFW2</accession>
<keyword evidence="8" id="KW-0808">Transferase</keyword>
<keyword evidence="12" id="KW-0539">Nucleus</keyword>
<dbReference type="PANTHER" id="PTHR14741">
    <property type="entry name" value="S-ADENOSYLMETHIONINE-DEPENDENT METHYLTRANSFERASE RELATED"/>
    <property type="match status" value="1"/>
</dbReference>
<dbReference type="EMBL" id="JARGEI010000020">
    <property type="protein sequence ID" value="KAJ8713287.1"/>
    <property type="molecule type" value="Genomic_DNA"/>
</dbReference>
<dbReference type="InterPro" id="IPR019012">
    <property type="entry name" value="RNA_cap_Gua-N2-MeTrfase"/>
</dbReference>
<evidence type="ECO:0000256" key="13">
    <source>
        <dbReference type="ARBA" id="ARBA00025783"/>
    </source>
</evidence>
<comment type="function">
    <text evidence="19">Catalyzes the 2 serial methylation steps for the conversion of the 7-monomethylguanosine (m(7)G) caps of snRNAs and snoRNAs to a 2,2,7-trimethylguanosine (m(2,2,7)G) cap structure. The enzyme is specific for guanine, and N7 methylation must precede N2 methylation. Hypermethylation of the m7G cap of U snRNAs leads to their concentration in nuclear foci, their colocalization with coilin and the formation of canonical Cajal bodies (CBs). Plays a role in transcriptional regulation.</text>
</comment>
<comment type="catalytic activity">
    <reaction evidence="17">
        <text>a 5'-end (N(7)-methyl 5'-triphosphoguanosine)-ribonucleoside in snRNA + S-adenosyl-L-methionine = a 5'-end (N(2),N(7)-dimethyl 5'-triphosphoguanosine)-ribonucleoside in snRNA + S-adenosyl-L-homocysteine + H(+)</text>
        <dbReference type="Rhea" id="RHEA:78471"/>
        <dbReference type="Rhea" id="RHEA-COMP:19085"/>
        <dbReference type="Rhea" id="RHEA-COMP:19087"/>
        <dbReference type="ChEBI" id="CHEBI:15378"/>
        <dbReference type="ChEBI" id="CHEBI:57856"/>
        <dbReference type="ChEBI" id="CHEBI:59789"/>
        <dbReference type="ChEBI" id="CHEBI:156461"/>
        <dbReference type="ChEBI" id="CHEBI:172880"/>
    </reaction>
    <physiologicalReaction direction="left-to-right" evidence="17">
        <dbReference type="Rhea" id="RHEA:78472"/>
    </physiologicalReaction>
</comment>
<evidence type="ECO:0000313" key="23">
    <source>
        <dbReference type="EMBL" id="KAJ8713287.1"/>
    </source>
</evidence>
<evidence type="ECO:0000256" key="14">
    <source>
        <dbReference type="ARBA" id="ARBA00047418"/>
    </source>
</evidence>
<dbReference type="PANTHER" id="PTHR14741:SF32">
    <property type="entry name" value="TRIMETHYLGUANOSINE SYNTHASE"/>
    <property type="match status" value="1"/>
</dbReference>
<keyword evidence="11" id="KW-0804">Transcription</keyword>
<dbReference type="GO" id="GO:0005730">
    <property type="term" value="C:nucleolus"/>
    <property type="evidence" value="ECO:0007669"/>
    <property type="project" value="UniProtKB-SubCell"/>
</dbReference>
<dbReference type="Pfam" id="PF09445">
    <property type="entry name" value="Methyltransf_15"/>
    <property type="match status" value="1"/>
</dbReference>
<evidence type="ECO:0000256" key="19">
    <source>
        <dbReference type="ARBA" id="ARBA00057179"/>
    </source>
</evidence>
<evidence type="ECO:0000256" key="17">
    <source>
        <dbReference type="ARBA" id="ARBA00049075"/>
    </source>
</evidence>
<evidence type="ECO:0000256" key="8">
    <source>
        <dbReference type="ARBA" id="ARBA00022679"/>
    </source>
</evidence>
<dbReference type="FunFam" id="3.40.50.150:FF:000066">
    <property type="entry name" value="Trimethylguanosine synthase 1"/>
    <property type="match status" value="1"/>
</dbReference>
<dbReference type="GO" id="GO:0005737">
    <property type="term" value="C:cytoplasm"/>
    <property type="evidence" value="ECO:0007669"/>
    <property type="project" value="UniProtKB-SubCell"/>
</dbReference>
<reference evidence="23" key="1">
    <citation type="submission" date="2023-03" db="EMBL/GenBank/DDBJ databases">
        <title>Chromosome-level genomes of two armyworms, Mythimna separata and Mythimna loreyi, provide insights into the biosynthesis and reception of sex pheromones.</title>
        <authorList>
            <person name="Zhao H."/>
        </authorList>
    </citation>
    <scope>NUCLEOTIDE SEQUENCE</scope>
    <source>
        <strain evidence="23">BeijingLab</strain>
        <tissue evidence="23">Pupa</tissue>
    </source>
</reference>
<evidence type="ECO:0000256" key="10">
    <source>
        <dbReference type="ARBA" id="ARBA00023015"/>
    </source>
</evidence>
<protein>
    <recommendedName>
        <fullName evidence="4">Trimethylguanosine synthase</fullName>
    </recommendedName>
    <alternativeName>
        <fullName evidence="18">Cap-specific guanine-N(2) methyltransferase</fullName>
    </alternativeName>
    <alternativeName>
        <fullName evidence="21">Nuclear receptor coactivator 6-interacting protein</fullName>
    </alternativeName>
    <alternativeName>
        <fullName evidence="22">PRIP-interacting protein with methyltransferase motif</fullName>
    </alternativeName>
</protein>
<evidence type="ECO:0000256" key="9">
    <source>
        <dbReference type="ARBA" id="ARBA00022691"/>
    </source>
</evidence>
<evidence type="ECO:0000256" key="5">
    <source>
        <dbReference type="ARBA" id="ARBA00022490"/>
    </source>
</evidence>
<evidence type="ECO:0000256" key="16">
    <source>
        <dbReference type="ARBA" id="ARBA00048763"/>
    </source>
</evidence>
<evidence type="ECO:0000256" key="22">
    <source>
        <dbReference type="ARBA" id="ARBA00081504"/>
    </source>
</evidence>
<gene>
    <name evidence="23" type="ORF">PYW07_013657</name>
</gene>
<keyword evidence="7" id="KW-0489">Methyltransferase</keyword>
<dbReference type="GO" id="GO:0015030">
    <property type="term" value="C:Cajal body"/>
    <property type="evidence" value="ECO:0007669"/>
    <property type="project" value="UniProtKB-SubCell"/>
</dbReference>
<keyword evidence="6" id="KW-0597">Phosphoprotein</keyword>
<dbReference type="SUPFAM" id="SSF53335">
    <property type="entry name" value="S-adenosyl-L-methionine-dependent methyltransferases"/>
    <property type="match status" value="1"/>
</dbReference>
<evidence type="ECO:0000256" key="3">
    <source>
        <dbReference type="ARBA" id="ARBA00004604"/>
    </source>
</evidence>
<evidence type="ECO:0000256" key="7">
    <source>
        <dbReference type="ARBA" id="ARBA00022603"/>
    </source>
</evidence>
<evidence type="ECO:0000256" key="18">
    <source>
        <dbReference type="ARBA" id="ARBA00049790"/>
    </source>
</evidence>
<evidence type="ECO:0000256" key="12">
    <source>
        <dbReference type="ARBA" id="ARBA00023242"/>
    </source>
</evidence>
<sequence>MPEELKEDPKMYKYWKKRYSLFHKFDEGIQLDRESWFSVTPENVARHIANEYVCDVVLDAFCGAGGNTIQFAHTSKKVIAVDIDPQKIAMARHNARTYGVAERIDFIVGDFFKLAPTLKADMVFLSPPWGGPDYSDKHEYDLETMLEPKPASELMRVARTISPNITFYLPRNSRLDQVMSVAKEVGLAVEIEQNFLDRRFVAITAYFYEDHR</sequence>
<dbReference type="CDD" id="cd02440">
    <property type="entry name" value="AdoMet_MTases"/>
    <property type="match status" value="1"/>
</dbReference>
<dbReference type="GO" id="GO:0071164">
    <property type="term" value="F:RNA cap trimethylguanosine synthase activity"/>
    <property type="evidence" value="ECO:0007669"/>
    <property type="project" value="TreeGrafter"/>
</dbReference>
<comment type="subunit">
    <text evidence="20">May form homooligomers. Interacts with CREBBP/CBP, EED/WAIT1, EP300/P300, NCOA6/PRIP, PPARBP/PBP and SMN.</text>
</comment>
<dbReference type="InterPro" id="IPR029063">
    <property type="entry name" value="SAM-dependent_MTases_sf"/>
</dbReference>
<dbReference type="Proteomes" id="UP001231518">
    <property type="component" value="Chromosome 4"/>
</dbReference>
<evidence type="ECO:0000256" key="15">
    <source>
        <dbReference type="ARBA" id="ARBA00048740"/>
    </source>
</evidence>
<comment type="caution">
    <text evidence="23">The sequence shown here is derived from an EMBL/GenBank/DDBJ whole genome shotgun (WGS) entry which is preliminary data.</text>
</comment>
<organism evidence="23 24">
    <name type="scientific">Mythimna separata</name>
    <name type="common">Oriental armyworm</name>
    <name type="synonym">Pseudaletia separata</name>
    <dbReference type="NCBI Taxonomy" id="271217"/>
    <lineage>
        <taxon>Eukaryota</taxon>
        <taxon>Metazoa</taxon>
        <taxon>Ecdysozoa</taxon>
        <taxon>Arthropoda</taxon>
        <taxon>Hexapoda</taxon>
        <taxon>Insecta</taxon>
        <taxon>Pterygota</taxon>
        <taxon>Neoptera</taxon>
        <taxon>Endopterygota</taxon>
        <taxon>Lepidoptera</taxon>
        <taxon>Glossata</taxon>
        <taxon>Ditrysia</taxon>
        <taxon>Noctuoidea</taxon>
        <taxon>Noctuidae</taxon>
        <taxon>Noctuinae</taxon>
        <taxon>Hadenini</taxon>
        <taxon>Mythimna</taxon>
    </lineage>
</organism>
<comment type="catalytic activity">
    <reaction evidence="15">
        <text>a 5'-end (N(7)-methyl 5'-triphosphoguanosine)-ribonucleoside in snoRNA + S-adenosyl-L-methionine = a 5'-end (N(2),N(7)-dimethyl 5'-triphosphoguanosine)-ribonucleoside in snoRNA + S-adenosyl-L-homocysteine + H(+)</text>
        <dbReference type="Rhea" id="RHEA:78475"/>
        <dbReference type="Rhea" id="RHEA-COMP:19086"/>
        <dbReference type="Rhea" id="RHEA-COMP:19088"/>
        <dbReference type="ChEBI" id="CHEBI:15378"/>
        <dbReference type="ChEBI" id="CHEBI:57856"/>
        <dbReference type="ChEBI" id="CHEBI:59789"/>
        <dbReference type="ChEBI" id="CHEBI:156461"/>
        <dbReference type="ChEBI" id="CHEBI:172880"/>
    </reaction>
    <physiologicalReaction direction="left-to-right" evidence="15">
        <dbReference type="Rhea" id="RHEA:78476"/>
    </physiologicalReaction>
</comment>
<comment type="catalytic activity">
    <reaction evidence="14">
        <text>a 5'-end (N(2),N(7)-dimethyl 5'-triphosphoguanosine)-ribonucleoside in snoRNA + S-adenosyl-L-methionine = a 5'-end (N(2),N(2),N(7)-trimethyl 5'-triphosphoguanosine)-ribonucleoside in snoRNA + S-adenosyl-L-homocysteine + H(+)</text>
        <dbReference type="Rhea" id="RHEA:78507"/>
        <dbReference type="Rhea" id="RHEA-COMP:19088"/>
        <dbReference type="Rhea" id="RHEA-COMP:19090"/>
        <dbReference type="ChEBI" id="CHEBI:15378"/>
        <dbReference type="ChEBI" id="CHEBI:57856"/>
        <dbReference type="ChEBI" id="CHEBI:59789"/>
        <dbReference type="ChEBI" id="CHEBI:167623"/>
        <dbReference type="ChEBI" id="CHEBI:172880"/>
    </reaction>
    <physiologicalReaction direction="left-to-right" evidence="14">
        <dbReference type="Rhea" id="RHEA:78508"/>
    </physiologicalReaction>
</comment>
<evidence type="ECO:0000256" key="6">
    <source>
        <dbReference type="ARBA" id="ARBA00022553"/>
    </source>
</evidence>
<keyword evidence="10" id="KW-0805">Transcription regulation</keyword>
<evidence type="ECO:0000313" key="24">
    <source>
        <dbReference type="Proteomes" id="UP001231518"/>
    </source>
</evidence>
<dbReference type="Gene3D" id="3.40.50.150">
    <property type="entry name" value="Vaccinia Virus protein VP39"/>
    <property type="match status" value="1"/>
</dbReference>